<protein>
    <recommendedName>
        <fullName evidence="3">Asteroid domain-containing protein</fullName>
    </recommendedName>
</protein>
<sequence>MSLIYWSIITDRCMLRSVILFDGALPNTKKEERLRRMRQNIQQMSKFRSPFNSSECALPRQIGSTLYPLLAPALKERLSKSKYEQVTVPGEADDWCAACANESRRSIVFTNDTDLMLYEYSQEPYIIFFRDLDLSLPNFNINWIYSPTKIRNRLKLNSLISLAYAIYKNPTRSFSENIHQAKSVDLDSTQYLGFSRRYTSLRKLTEANEQFRPAALRITLQSLDVRVSELVHQALAPGSLVPDVYLPLFFEDCNQASAWIQKDVRLLAYSLVVSPSVKIICEYTRKGQSLKATELQVPSQKQLMVSATEITSIVQRRFKYEQVRQEAASSSAGIARRDSILLAVQLALREIKAPHTSLLSRVLDDHFDNTWSFIQLQATLQATLYSLRLLEQSTSVWLALNGECSNFHSTIEQLHSGLSEMPGITDLFSVPGQRLRRLGDGASTRKAIKDLYASAGVHDATLFEEPKSKSQKKREKRARKSQQCQTNEIPQQSGNNPFSLLN</sequence>
<keyword evidence="5" id="KW-1185">Reference proteome</keyword>
<dbReference type="EMBL" id="ML996140">
    <property type="protein sequence ID" value="KAF2735048.1"/>
    <property type="molecule type" value="Genomic_DNA"/>
</dbReference>
<dbReference type="InterPro" id="IPR039436">
    <property type="entry name" value="Asteroid_dom"/>
</dbReference>
<evidence type="ECO:0000313" key="4">
    <source>
        <dbReference type="EMBL" id="KAF2735048.1"/>
    </source>
</evidence>
<dbReference type="AlphaFoldDB" id="A0A9P4QW67"/>
<dbReference type="SUPFAM" id="SSF88723">
    <property type="entry name" value="PIN domain-like"/>
    <property type="match status" value="1"/>
</dbReference>
<comment type="caution">
    <text evidence="4">The sequence shown here is derived from an EMBL/GenBank/DDBJ whole genome shotgun (WGS) entry which is preliminary data.</text>
</comment>
<feature type="compositionally biased region" description="Basic residues" evidence="2">
    <location>
        <begin position="469"/>
        <end position="480"/>
    </location>
</feature>
<dbReference type="OrthoDB" id="5297549at2759"/>
<gene>
    <name evidence="4" type="ORF">EJ04DRAFT_222238</name>
</gene>
<evidence type="ECO:0000256" key="1">
    <source>
        <dbReference type="ARBA" id="ARBA00007398"/>
    </source>
</evidence>
<organism evidence="4 5">
    <name type="scientific">Polyplosphaeria fusca</name>
    <dbReference type="NCBI Taxonomy" id="682080"/>
    <lineage>
        <taxon>Eukaryota</taxon>
        <taxon>Fungi</taxon>
        <taxon>Dikarya</taxon>
        <taxon>Ascomycota</taxon>
        <taxon>Pezizomycotina</taxon>
        <taxon>Dothideomycetes</taxon>
        <taxon>Pleosporomycetidae</taxon>
        <taxon>Pleosporales</taxon>
        <taxon>Tetraplosphaeriaceae</taxon>
        <taxon>Polyplosphaeria</taxon>
    </lineage>
</organism>
<dbReference type="PANTHER" id="PTHR15665">
    <property type="entry name" value="ASTEROID PROTEIN"/>
    <property type="match status" value="1"/>
</dbReference>
<dbReference type="PANTHER" id="PTHR15665:SF1">
    <property type="entry name" value="PROTEIN ASTEROID HOMOLOG 1"/>
    <property type="match status" value="1"/>
</dbReference>
<reference evidence="4" key="1">
    <citation type="journal article" date="2020" name="Stud. Mycol.">
        <title>101 Dothideomycetes genomes: a test case for predicting lifestyles and emergence of pathogens.</title>
        <authorList>
            <person name="Haridas S."/>
            <person name="Albert R."/>
            <person name="Binder M."/>
            <person name="Bloem J."/>
            <person name="Labutti K."/>
            <person name="Salamov A."/>
            <person name="Andreopoulos B."/>
            <person name="Baker S."/>
            <person name="Barry K."/>
            <person name="Bills G."/>
            <person name="Bluhm B."/>
            <person name="Cannon C."/>
            <person name="Castanera R."/>
            <person name="Culley D."/>
            <person name="Daum C."/>
            <person name="Ezra D."/>
            <person name="Gonzalez J."/>
            <person name="Henrissat B."/>
            <person name="Kuo A."/>
            <person name="Liang C."/>
            <person name="Lipzen A."/>
            <person name="Lutzoni F."/>
            <person name="Magnuson J."/>
            <person name="Mondo S."/>
            <person name="Nolan M."/>
            <person name="Ohm R."/>
            <person name="Pangilinan J."/>
            <person name="Park H.-J."/>
            <person name="Ramirez L."/>
            <person name="Alfaro M."/>
            <person name="Sun H."/>
            <person name="Tritt A."/>
            <person name="Yoshinaga Y."/>
            <person name="Zwiers L.-H."/>
            <person name="Turgeon B."/>
            <person name="Goodwin S."/>
            <person name="Spatafora J."/>
            <person name="Crous P."/>
            <person name="Grigoriev I."/>
        </authorList>
    </citation>
    <scope>NUCLEOTIDE SEQUENCE</scope>
    <source>
        <strain evidence="4">CBS 125425</strain>
    </source>
</reference>
<evidence type="ECO:0000259" key="3">
    <source>
        <dbReference type="Pfam" id="PF12813"/>
    </source>
</evidence>
<feature type="region of interest" description="Disordered" evidence="2">
    <location>
        <begin position="463"/>
        <end position="502"/>
    </location>
</feature>
<dbReference type="InterPro" id="IPR026832">
    <property type="entry name" value="Asteroid"/>
</dbReference>
<feature type="domain" description="Asteroid" evidence="3">
    <location>
        <begin position="67"/>
        <end position="296"/>
    </location>
</feature>
<dbReference type="InterPro" id="IPR029060">
    <property type="entry name" value="PIN-like_dom_sf"/>
</dbReference>
<dbReference type="Proteomes" id="UP000799444">
    <property type="component" value="Unassembled WGS sequence"/>
</dbReference>
<name>A0A9P4QW67_9PLEO</name>
<dbReference type="Pfam" id="PF12813">
    <property type="entry name" value="XPG_I_2"/>
    <property type="match status" value="1"/>
</dbReference>
<dbReference type="Gene3D" id="3.40.50.1010">
    <property type="entry name" value="5'-nuclease"/>
    <property type="match status" value="1"/>
</dbReference>
<accession>A0A9P4QW67</accession>
<proteinExistence type="inferred from homology"/>
<evidence type="ECO:0000256" key="2">
    <source>
        <dbReference type="SAM" id="MobiDB-lite"/>
    </source>
</evidence>
<feature type="compositionally biased region" description="Polar residues" evidence="2">
    <location>
        <begin position="481"/>
        <end position="502"/>
    </location>
</feature>
<evidence type="ECO:0000313" key="5">
    <source>
        <dbReference type="Proteomes" id="UP000799444"/>
    </source>
</evidence>
<comment type="similarity">
    <text evidence="1">Belongs to the asteroid family.</text>
</comment>